<dbReference type="VEuPathDB" id="VectorBase:PPAI002783"/>
<dbReference type="AlphaFoldDB" id="A0A1B0D5M6"/>
<evidence type="ECO:0000313" key="2">
    <source>
        <dbReference type="Proteomes" id="UP000092462"/>
    </source>
</evidence>
<dbReference type="Proteomes" id="UP000092462">
    <property type="component" value="Unassembled WGS sequence"/>
</dbReference>
<reference evidence="1" key="1">
    <citation type="submission" date="2022-08" db="UniProtKB">
        <authorList>
            <consortium name="EnsemblMetazoa"/>
        </authorList>
    </citation>
    <scope>IDENTIFICATION</scope>
    <source>
        <strain evidence="1">Israel</strain>
    </source>
</reference>
<dbReference type="EnsemblMetazoa" id="PPAI002783-RA">
    <property type="protein sequence ID" value="PPAI002783-PA"/>
    <property type="gene ID" value="PPAI002783"/>
</dbReference>
<dbReference type="EMBL" id="AJVK01025417">
    <property type="status" value="NOT_ANNOTATED_CDS"/>
    <property type="molecule type" value="Genomic_DNA"/>
</dbReference>
<name>A0A1B0D5M6_PHLPP</name>
<protein>
    <submittedName>
        <fullName evidence="1">Uncharacterized protein</fullName>
    </submittedName>
</protein>
<dbReference type="EMBL" id="AJVK01025418">
    <property type="status" value="NOT_ANNOTATED_CDS"/>
    <property type="molecule type" value="Genomic_DNA"/>
</dbReference>
<evidence type="ECO:0000313" key="1">
    <source>
        <dbReference type="EnsemblMetazoa" id="PPAI002783-PA"/>
    </source>
</evidence>
<dbReference type="PANTHER" id="PTHR39959:SF2">
    <property type="entry name" value="RE44287P"/>
    <property type="match status" value="1"/>
</dbReference>
<proteinExistence type="predicted"/>
<sequence length="381" mass="42915">MSDQDNVSVRLMYDAVVHEIFGGFIFLPRPPTATSLPEIIINRDELSRLPVNLRSYTPTYTAKDYWPPIQEWPQAANLPEIIINRDQDSVFRDDQVHQKLPSHIKMSLKELKCLPGVVFRAQIHMISPLSATPVIEDTFLPNNCPMRYLGDSLKIEIPAQHFQECGVSQCGDNLCLRLRFPHIEGLRTSSDGLLTLKCRAQERFAVQKHALRLSVGENLAQSRTMSSVIEGGSQLPFRSQIGLFRRNRDDGSYTEPLAEGGEVLLGEDLMLKAQVKAEDGDLLNSAVFVTQDGCVNRAMRAICPENPSFDPPFGQKFPFKAATFPGMLPGEELVLNVRLFGCLNQRDCFPRFLRVPTRSKKDPLSQFSVSVEWLWSALDVQ</sequence>
<organism evidence="1 2">
    <name type="scientific">Phlebotomus papatasi</name>
    <name type="common">Sandfly</name>
    <dbReference type="NCBI Taxonomy" id="29031"/>
    <lineage>
        <taxon>Eukaryota</taxon>
        <taxon>Metazoa</taxon>
        <taxon>Ecdysozoa</taxon>
        <taxon>Arthropoda</taxon>
        <taxon>Hexapoda</taxon>
        <taxon>Insecta</taxon>
        <taxon>Pterygota</taxon>
        <taxon>Neoptera</taxon>
        <taxon>Endopterygota</taxon>
        <taxon>Diptera</taxon>
        <taxon>Nematocera</taxon>
        <taxon>Psychodoidea</taxon>
        <taxon>Psychodidae</taxon>
        <taxon>Phlebotomus</taxon>
        <taxon>Phlebotomus</taxon>
    </lineage>
</organism>
<keyword evidence="2" id="KW-1185">Reference proteome</keyword>
<accession>A0A1B0D5M6</accession>
<dbReference type="VEuPathDB" id="VectorBase:PPAPM1_006010"/>
<dbReference type="PANTHER" id="PTHR39959">
    <property type="entry name" value="RE44287P-RELATED"/>
    <property type="match status" value="1"/>
</dbReference>